<evidence type="ECO:0000256" key="1">
    <source>
        <dbReference type="ARBA" id="ARBA00004651"/>
    </source>
</evidence>
<evidence type="ECO:0000313" key="7">
    <source>
        <dbReference type="EMBL" id="PJE34890.1"/>
    </source>
</evidence>
<evidence type="ECO:0000256" key="6">
    <source>
        <dbReference type="SAM" id="Phobius"/>
    </source>
</evidence>
<comment type="caution">
    <text evidence="7">The sequence shown here is derived from an EMBL/GenBank/DDBJ whole genome shotgun (WGS) entry which is preliminary data.</text>
</comment>
<dbReference type="RefSeq" id="WP_100164180.1">
    <property type="nucleotide sequence ID" value="NZ_PGTB01000131.1"/>
</dbReference>
<evidence type="ECO:0000256" key="4">
    <source>
        <dbReference type="ARBA" id="ARBA00022989"/>
    </source>
</evidence>
<feature type="transmembrane region" description="Helical" evidence="6">
    <location>
        <begin position="192"/>
        <end position="211"/>
    </location>
</feature>
<keyword evidence="4 6" id="KW-1133">Transmembrane helix</keyword>
<keyword evidence="8" id="KW-1185">Reference proteome</keyword>
<dbReference type="PANTHER" id="PTHR43370:SF2">
    <property type="entry name" value="ABC TRANSPORTER PERMEASE PROTEIN"/>
    <property type="match status" value="1"/>
</dbReference>
<protein>
    <submittedName>
        <fullName evidence="7">ABC transporter permease</fullName>
    </submittedName>
</protein>
<dbReference type="Proteomes" id="UP000231553">
    <property type="component" value="Unassembled WGS sequence"/>
</dbReference>
<evidence type="ECO:0000256" key="2">
    <source>
        <dbReference type="ARBA" id="ARBA00022475"/>
    </source>
</evidence>
<gene>
    <name evidence="7" type="ORF">CVM52_19925</name>
</gene>
<dbReference type="InterPro" id="IPR001851">
    <property type="entry name" value="ABC_transp_permease"/>
</dbReference>
<evidence type="ECO:0000256" key="5">
    <source>
        <dbReference type="ARBA" id="ARBA00023136"/>
    </source>
</evidence>
<dbReference type="PANTHER" id="PTHR43370">
    <property type="entry name" value="SUGAR ABC TRANSPORTER INTEGRAL MEMBRANE PROTEIN-RELATED"/>
    <property type="match status" value="1"/>
</dbReference>
<feature type="transmembrane region" description="Helical" evidence="6">
    <location>
        <begin position="135"/>
        <end position="161"/>
    </location>
</feature>
<dbReference type="GO" id="GO:0022857">
    <property type="term" value="F:transmembrane transporter activity"/>
    <property type="evidence" value="ECO:0007669"/>
    <property type="project" value="InterPro"/>
</dbReference>
<dbReference type="CDD" id="cd06580">
    <property type="entry name" value="TM_PBP1_transp_TpRbsC_like"/>
    <property type="match status" value="1"/>
</dbReference>
<feature type="transmembrane region" description="Helical" evidence="6">
    <location>
        <begin position="274"/>
        <end position="291"/>
    </location>
</feature>
<dbReference type="OrthoDB" id="9792579at2"/>
<evidence type="ECO:0000313" key="8">
    <source>
        <dbReference type="Proteomes" id="UP000231553"/>
    </source>
</evidence>
<comment type="subcellular location">
    <subcellularLocation>
        <location evidence="1">Cell membrane</location>
        <topology evidence="1">Multi-pass membrane protein</topology>
    </subcellularLocation>
</comment>
<dbReference type="GO" id="GO:0005886">
    <property type="term" value="C:plasma membrane"/>
    <property type="evidence" value="ECO:0007669"/>
    <property type="project" value="UniProtKB-SubCell"/>
</dbReference>
<dbReference type="EMBL" id="PGTB01000131">
    <property type="protein sequence ID" value="PJE34890.1"/>
    <property type="molecule type" value="Genomic_DNA"/>
</dbReference>
<reference evidence="7 8" key="1">
    <citation type="journal article" date="2018" name="Int. J. Syst. Evol. Microbiol.">
        <title>Pseudooceanicola lipolyticus sp. nov., a marine alphaproteobacterium, reclassification of Oceanicola flagellatus as Pseudooceanicola flagellatus comb. nov. and emended description of the genus Pseudooceanicola.</title>
        <authorList>
            <person name="Huang M.-M."/>
            <person name="Guo L.-L."/>
            <person name="Wu Y.-H."/>
            <person name="Lai Q.-L."/>
            <person name="Shao Z.-Z."/>
            <person name="Wang C.-S."/>
            <person name="Wu M."/>
            <person name="Xu X.-W."/>
        </authorList>
    </citation>
    <scope>NUCLEOTIDE SEQUENCE [LARGE SCALE GENOMIC DNA]</scope>
    <source>
        <strain evidence="7 8">157</strain>
    </source>
</reference>
<keyword evidence="2" id="KW-1003">Cell membrane</keyword>
<keyword evidence="5 6" id="KW-0472">Membrane</keyword>
<name>A0A2M8IWH0_9RHOB</name>
<evidence type="ECO:0000256" key="3">
    <source>
        <dbReference type="ARBA" id="ARBA00022692"/>
    </source>
</evidence>
<sequence length="306" mass="31143">MTEFAILFFVWAGAALANATPLILVTLGETLGQRTGIINLGCEGAMLGGACAGFGAAMASGDPWIGMAAGAATGICFAALHAGLVLGAQANQLASGIAVWMLALGLTSYIGRAFVGGQVEPLPSVAGTWLAELPILGPGLSSLSIATPIALLLVLAAVWWLERTRSGLSWRVAGESAAVAAENGMSPIRARLCAVLLGGCLAGLGGAVLSVDYTQTWANEITKGRGLIAVGLVIVARWNPRLVIPVCLLFGLAETAALRLPAMGVELSSYVLSALPYAVVLAALVANHIAIRTGTAMPADLKKVFD</sequence>
<proteinExistence type="predicted"/>
<accession>A0A2M8IWH0</accession>
<feature type="transmembrane region" description="Helical" evidence="6">
    <location>
        <begin position="93"/>
        <end position="115"/>
    </location>
</feature>
<keyword evidence="3 6" id="KW-0812">Transmembrane</keyword>
<dbReference type="Pfam" id="PF02653">
    <property type="entry name" value="BPD_transp_2"/>
    <property type="match status" value="1"/>
</dbReference>
<dbReference type="AlphaFoldDB" id="A0A2M8IWH0"/>
<feature type="transmembrane region" description="Helical" evidence="6">
    <location>
        <begin position="64"/>
        <end position="86"/>
    </location>
</feature>
<organism evidence="7 8">
    <name type="scientific">Pseudooceanicola lipolyticus</name>
    <dbReference type="NCBI Taxonomy" id="2029104"/>
    <lineage>
        <taxon>Bacteria</taxon>
        <taxon>Pseudomonadati</taxon>
        <taxon>Pseudomonadota</taxon>
        <taxon>Alphaproteobacteria</taxon>
        <taxon>Rhodobacterales</taxon>
        <taxon>Paracoccaceae</taxon>
        <taxon>Pseudooceanicola</taxon>
    </lineage>
</organism>